<dbReference type="InterPro" id="IPR011763">
    <property type="entry name" value="COA_CT_C"/>
</dbReference>
<comment type="caution">
    <text evidence="4">The sequence shown here is derived from an EMBL/GenBank/DDBJ whole genome shotgun (WGS) entry which is preliminary data.</text>
</comment>
<keyword evidence="5" id="KW-1185">Reference proteome</keyword>
<dbReference type="PANTHER" id="PTHR42995">
    <property type="entry name" value="ACETYL-COENZYME A CARBOXYLASE CARBOXYL TRANSFERASE SUBUNIT BETA, CHLOROPLASTIC"/>
    <property type="match status" value="1"/>
</dbReference>
<proteinExistence type="predicted"/>
<dbReference type="GO" id="GO:0003989">
    <property type="term" value="F:acetyl-CoA carboxylase activity"/>
    <property type="evidence" value="ECO:0007669"/>
    <property type="project" value="InterPro"/>
</dbReference>
<dbReference type="Pfam" id="PF01039">
    <property type="entry name" value="Carboxyl_trans"/>
    <property type="match status" value="1"/>
</dbReference>
<dbReference type="GO" id="GO:0006633">
    <property type="term" value="P:fatty acid biosynthetic process"/>
    <property type="evidence" value="ECO:0007669"/>
    <property type="project" value="InterPro"/>
</dbReference>
<evidence type="ECO:0000259" key="2">
    <source>
        <dbReference type="PROSITE" id="PS50980"/>
    </source>
</evidence>
<accession>A0A3N1HLC7</accession>
<dbReference type="OrthoDB" id="9772975at2"/>
<feature type="domain" description="CoA carboxyltransferase C-terminal" evidence="3">
    <location>
        <begin position="251"/>
        <end position="493"/>
    </location>
</feature>
<dbReference type="Proteomes" id="UP000276232">
    <property type="component" value="Unassembled WGS sequence"/>
</dbReference>
<dbReference type="FunCoup" id="A0A3N1HLC7">
    <property type="interactions" value="16"/>
</dbReference>
<dbReference type="GO" id="GO:0009317">
    <property type="term" value="C:acetyl-CoA carboxylase complex"/>
    <property type="evidence" value="ECO:0007669"/>
    <property type="project" value="InterPro"/>
</dbReference>
<dbReference type="RefSeq" id="WP_123379854.1">
    <property type="nucleotide sequence ID" value="NZ_RJKN01000004.1"/>
</dbReference>
<evidence type="ECO:0000256" key="1">
    <source>
        <dbReference type="ARBA" id="ARBA00022679"/>
    </source>
</evidence>
<dbReference type="AlphaFoldDB" id="A0A3N1HLC7"/>
<dbReference type="PANTHER" id="PTHR42995:SF5">
    <property type="entry name" value="ACETYL-COENZYME A CARBOXYLASE CARBOXYL TRANSFERASE SUBUNIT BETA, CHLOROPLASTIC"/>
    <property type="match status" value="1"/>
</dbReference>
<dbReference type="PROSITE" id="PS50980">
    <property type="entry name" value="COA_CT_NTER"/>
    <property type="match status" value="1"/>
</dbReference>
<organism evidence="4 5">
    <name type="scientific">Pseudokineococcus lusitanus</name>
    <dbReference type="NCBI Taxonomy" id="763993"/>
    <lineage>
        <taxon>Bacteria</taxon>
        <taxon>Bacillati</taxon>
        <taxon>Actinomycetota</taxon>
        <taxon>Actinomycetes</taxon>
        <taxon>Kineosporiales</taxon>
        <taxon>Kineosporiaceae</taxon>
        <taxon>Pseudokineococcus</taxon>
    </lineage>
</organism>
<dbReference type="PRINTS" id="PR01070">
    <property type="entry name" value="ACCCTRFRASEB"/>
</dbReference>
<dbReference type="PROSITE" id="PS50989">
    <property type="entry name" value="COA_CT_CTER"/>
    <property type="match status" value="1"/>
</dbReference>
<evidence type="ECO:0000259" key="3">
    <source>
        <dbReference type="PROSITE" id="PS50989"/>
    </source>
</evidence>
<dbReference type="GO" id="GO:2001295">
    <property type="term" value="P:malonyl-CoA biosynthetic process"/>
    <property type="evidence" value="ECO:0007669"/>
    <property type="project" value="TreeGrafter"/>
</dbReference>
<dbReference type="InterPro" id="IPR029045">
    <property type="entry name" value="ClpP/crotonase-like_dom_sf"/>
</dbReference>
<dbReference type="InterPro" id="IPR000438">
    <property type="entry name" value="Acetyl_CoA_COase_Trfase_b_su"/>
</dbReference>
<dbReference type="Gene3D" id="3.90.226.10">
    <property type="entry name" value="2-enoyl-CoA Hydratase, Chain A, domain 1"/>
    <property type="match status" value="2"/>
</dbReference>
<gene>
    <name evidence="4" type="ORF">EDC03_1748</name>
</gene>
<reference evidence="4 5" key="1">
    <citation type="journal article" date="2015" name="Stand. Genomic Sci.">
        <title>Genomic Encyclopedia of Bacterial and Archaeal Type Strains, Phase III: the genomes of soil and plant-associated and newly described type strains.</title>
        <authorList>
            <person name="Whitman W.B."/>
            <person name="Woyke T."/>
            <person name="Klenk H.P."/>
            <person name="Zhou Y."/>
            <person name="Lilburn T.G."/>
            <person name="Beck B.J."/>
            <person name="De Vos P."/>
            <person name="Vandamme P."/>
            <person name="Eisen J.A."/>
            <person name="Garrity G."/>
            <person name="Hugenholtz P."/>
            <person name="Kyrpides N.C."/>
        </authorList>
    </citation>
    <scope>NUCLEOTIDE SEQUENCE [LARGE SCALE GENOMIC DNA]</scope>
    <source>
        <strain evidence="4 5">CECT 7306</strain>
    </source>
</reference>
<dbReference type="GO" id="GO:0016740">
    <property type="term" value="F:transferase activity"/>
    <property type="evidence" value="ECO:0007669"/>
    <property type="project" value="UniProtKB-KW"/>
</dbReference>
<evidence type="ECO:0000313" key="4">
    <source>
        <dbReference type="EMBL" id="ROP43152.1"/>
    </source>
</evidence>
<dbReference type="EMBL" id="RJKN01000004">
    <property type="protein sequence ID" value="ROP43152.1"/>
    <property type="molecule type" value="Genomic_DNA"/>
</dbReference>
<name>A0A3N1HLC7_9ACTN</name>
<sequence length="521" mass="53983">MTPSPAGRGAAPRPPRRGGRELLDLVLDEGTFRSWDAPPVQPRSTPAYDAELARAAERSGADEAVVTGEGRLRGRRVAVVAGEFGFLAGSIGVAAADRLVEAVERATAEGLPLLAAPSSGGTRMQEGTVAFLTMVKISAAVAAHKAAGLPYLAYLRHPTTGGVFASWGSQAHVTVAEPGALVGFLGPRVYEALYGSAFPEGVQTAENLHAHGLVDAVVPHERLADVADRALSVLQAPAPGRVPVLDEGDAVPAADVARLPDVPAWESVTLSRRGERPGIRRLLRYAARDVVPLHGTGAGESDPGLLLALARLGGAACVLLGQDRRGQTPDAPLGPAALRAARRGMALADQLDLPLVTVIDTPGAALSVEAEEGGLAGEIARCLAELVTLRAPVVSVLLGQGTGGGALALVPADRVVAAQHAWLSPLPPEGASAIVHRDVEHAAQMAAEQGVRVADLVRDGVVDVVVPERPHAGAEPEDFCRRVGRVVEAEIARLATVDPDERLAARHARYRRLGRAATTDA</sequence>
<keyword evidence="1 4" id="KW-0808">Transferase</keyword>
<feature type="domain" description="CoA carboxyltransferase N-terminal" evidence="2">
    <location>
        <begin position="1"/>
        <end position="249"/>
    </location>
</feature>
<protein>
    <submittedName>
        <fullName evidence="4">Acetyl-CoA carboxylase carboxyl transferase subunit beta</fullName>
    </submittedName>
</protein>
<dbReference type="InterPro" id="IPR034733">
    <property type="entry name" value="AcCoA_carboxyl_beta"/>
</dbReference>
<evidence type="ECO:0000313" key="5">
    <source>
        <dbReference type="Proteomes" id="UP000276232"/>
    </source>
</evidence>
<dbReference type="InParanoid" id="A0A3N1HLC7"/>
<dbReference type="SUPFAM" id="SSF52096">
    <property type="entry name" value="ClpP/crotonase"/>
    <property type="match status" value="2"/>
</dbReference>
<dbReference type="InterPro" id="IPR011762">
    <property type="entry name" value="COA_CT_N"/>
</dbReference>